<dbReference type="CDD" id="cd00158">
    <property type="entry name" value="RHOD"/>
    <property type="match status" value="1"/>
</dbReference>
<accession>A0A316CR52</accession>
<protein>
    <submittedName>
        <fullName evidence="3">Rhodanese-related sulfurtransferase</fullName>
    </submittedName>
</protein>
<keyword evidence="1" id="KW-0732">Signal</keyword>
<dbReference type="Proteomes" id="UP000245396">
    <property type="component" value="Unassembled WGS sequence"/>
</dbReference>
<evidence type="ECO:0000313" key="4">
    <source>
        <dbReference type="Proteomes" id="UP000245396"/>
    </source>
</evidence>
<keyword evidence="4" id="KW-1185">Reference proteome</keyword>
<dbReference type="InterPro" id="IPR001763">
    <property type="entry name" value="Rhodanese-like_dom"/>
</dbReference>
<sequence>MLRRAVLVSAFWLVGGLATAFGSDAVVKISPDIASVVVETPDGPVTIERIQDVNNEVTGYFAQTSRECPPFCIQPASAAEGVSTIGELEMIDLLRDKDAVVVDARTIEWHAEETIPGSVHIPYTEVAGRLDELGCVKDAEAWDCKDARRVALYCNGLWCGQSPTAIRAMIREGYPSDRIFYYRGGMQSWKILGLTTVQGGL</sequence>
<dbReference type="AlphaFoldDB" id="A0A316CR52"/>
<feature type="signal peptide" evidence="1">
    <location>
        <begin position="1"/>
        <end position="20"/>
    </location>
</feature>
<dbReference type="EMBL" id="QGGG01000005">
    <property type="protein sequence ID" value="PWJ84674.1"/>
    <property type="molecule type" value="Genomic_DNA"/>
</dbReference>
<comment type="caution">
    <text evidence="3">The sequence shown here is derived from an EMBL/GenBank/DDBJ whole genome shotgun (WGS) entry which is preliminary data.</text>
</comment>
<dbReference type="PROSITE" id="PS50206">
    <property type="entry name" value="RHODANESE_3"/>
    <property type="match status" value="1"/>
</dbReference>
<name>A0A316CR52_PSESE</name>
<reference evidence="3 4" key="1">
    <citation type="submission" date="2018-05" db="EMBL/GenBank/DDBJ databases">
        <title>Genomic Encyclopedia of Type Strains, Phase IV (KMG-IV): sequencing the most valuable type-strain genomes for metagenomic binning, comparative biology and taxonomic classification.</title>
        <authorList>
            <person name="Goeker M."/>
        </authorList>
    </citation>
    <scope>NUCLEOTIDE SEQUENCE [LARGE SCALE GENOMIC DNA]</scope>
    <source>
        <strain evidence="3 4">DSM 6986</strain>
    </source>
</reference>
<dbReference type="SMART" id="SM00450">
    <property type="entry name" value="RHOD"/>
    <property type="match status" value="1"/>
</dbReference>
<gene>
    <name evidence="3" type="ORF">C7441_105294</name>
</gene>
<feature type="domain" description="Rhodanese" evidence="2">
    <location>
        <begin position="95"/>
        <end position="198"/>
    </location>
</feature>
<evidence type="ECO:0000256" key="1">
    <source>
        <dbReference type="SAM" id="SignalP"/>
    </source>
</evidence>
<dbReference type="RefSeq" id="WP_109612688.1">
    <property type="nucleotide sequence ID" value="NZ_QGGG01000005.1"/>
</dbReference>
<feature type="chain" id="PRO_5016262432" evidence="1">
    <location>
        <begin position="21"/>
        <end position="201"/>
    </location>
</feature>
<keyword evidence="3" id="KW-0808">Transferase</keyword>
<proteinExistence type="predicted"/>
<evidence type="ECO:0000259" key="2">
    <source>
        <dbReference type="PROSITE" id="PS50206"/>
    </source>
</evidence>
<dbReference type="SUPFAM" id="SSF52821">
    <property type="entry name" value="Rhodanese/Cell cycle control phosphatase"/>
    <property type="match status" value="1"/>
</dbReference>
<dbReference type="OrthoDB" id="9784513at2"/>
<dbReference type="Gene3D" id="3.40.250.10">
    <property type="entry name" value="Rhodanese-like domain"/>
    <property type="match status" value="1"/>
</dbReference>
<dbReference type="InterPro" id="IPR036873">
    <property type="entry name" value="Rhodanese-like_dom_sf"/>
</dbReference>
<dbReference type="Pfam" id="PF00581">
    <property type="entry name" value="Rhodanese"/>
    <property type="match status" value="1"/>
</dbReference>
<dbReference type="GO" id="GO:0016740">
    <property type="term" value="F:transferase activity"/>
    <property type="evidence" value="ECO:0007669"/>
    <property type="project" value="UniProtKB-KW"/>
</dbReference>
<evidence type="ECO:0000313" key="3">
    <source>
        <dbReference type="EMBL" id="PWJ84674.1"/>
    </source>
</evidence>
<organism evidence="3 4">
    <name type="scientific">Pseudaminobacter salicylatoxidans</name>
    <dbReference type="NCBI Taxonomy" id="93369"/>
    <lineage>
        <taxon>Bacteria</taxon>
        <taxon>Pseudomonadati</taxon>
        <taxon>Pseudomonadota</taxon>
        <taxon>Alphaproteobacteria</taxon>
        <taxon>Hyphomicrobiales</taxon>
        <taxon>Phyllobacteriaceae</taxon>
        <taxon>Pseudaminobacter</taxon>
    </lineage>
</organism>